<accession>A0A9P7XZ57</accession>
<dbReference type="Pfam" id="PF12660">
    <property type="entry name" value="zf-TFIIIC"/>
    <property type="match status" value="1"/>
</dbReference>
<name>A0A9P7XZ57_9FUNG</name>
<dbReference type="PANTHER" id="PTHR15496">
    <property type="entry name" value="GENERAL TRANSCRIPTION FACTOR 3C POLYPEPTIDE 4 FAMILY"/>
    <property type="match status" value="1"/>
</dbReference>
<dbReference type="InterPro" id="IPR044230">
    <property type="entry name" value="GTF3C4"/>
</dbReference>
<evidence type="ECO:0008006" key="6">
    <source>
        <dbReference type="Google" id="ProtNLM"/>
    </source>
</evidence>
<dbReference type="InterPro" id="IPR015943">
    <property type="entry name" value="WD40/YVTN_repeat-like_dom_sf"/>
</dbReference>
<evidence type="ECO:0000256" key="1">
    <source>
        <dbReference type="SAM" id="MobiDB-lite"/>
    </source>
</evidence>
<dbReference type="GO" id="GO:0004402">
    <property type="term" value="F:histone acetyltransferase activity"/>
    <property type="evidence" value="ECO:0007669"/>
    <property type="project" value="InterPro"/>
</dbReference>
<dbReference type="Proteomes" id="UP000707451">
    <property type="component" value="Unassembled WGS sequence"/>
</dbReference>
<dbReference type="GO" id="GO:0006384">
    <property type="term" value="P:transcription initiation at RNA polymerase III promoter"/>
    <property type="evidence" value="ECO:0007669"/>
    <property type="project" value="InterPro"/>
</dbReference>
<dbReference type="OrthoDB" id="6021743at2759"/>
<dbReference type="Gene3D" id="2.130.10.10">
    <property type="entry name" value="YVTN repeat-like/Quinoprotein amine dehydrogenase"/>
    <property type="match status" value="1"/>
</dbReference>
<keyword evidence="5" id="KW-1185">Reference proteome</keyword>
<reference evidence="4" key="1">
    <citation type="submission" date="2021-06" db="EMBL/GenBank/DDBJ databases">
        <title>Genome Sequence of Mortierella hyaline Strain SCG-10, a Cold-Adapted, Nitrate-Reducing Fungus Isolated from Soil in Minnesota, USA.</title>
        <authorList>
            <person name="Aldossari N."/>
        </authorList>
    </citation>
    <scope>NUCLEOTIDE SEQUENCE</scope>
    <source>
        <strain evidence="4">SCG-10</strain>
    </source>
</reference>
<dbReference type="InterPro" id="IPR024764">
    <property type="entry name" value="TFIIIC_Znf"/>
</dbReference>
<dbReference type="InterPro" id="IPR024761">
    <property type="entry name" value="TFIIIC_delta_N"/>
</dbReference>
<dbReference type="SUPFAM" id="SSF117289">
    <property type="entry name" value="Nucleoporin domain"/>
    <property type="match status" value="1"/>
</dbReference>
<dbReference type="GO" id="GO:0000127">
    <property type="term" value="C:transcription factor TFIIIC complex"/>
    <property type="evidence" value="ECO:0007669"/>
    <property type="project" value="InterPro"/>
</dbReference>
<proteinExistence type="predicted"/>
<feature type="region of interest" description="Disordered" evidence="1">
    <location>
        <begin position="322"/>
        <end position="346"/>
    </location>
</feature>
<dbReference type="AlphaFoldDB" id="A0A9P7XZ57"/>
<evidence type="ECO:0000313" key="5">
    <source>
        <dbReference type="Proteomes" id="UP000707451"/>
    </source>
</evidence>
<feature type="domain" description="Transcription factor IIIC 90kDa subunit N-terminal" evidence="2">
    <location>
        <begin position="48"/>
        <end position="378"/>
    </location>
</feature>
<dbReference type="Pfam" id="PF12657">
    <property type="entry name" value="TFIIIC_delta"/>
    <property type="match status" value="1"/>
</dbReference>
<sequence length="677" mass="75603">MEVEFDSRPVRPGSLIWSEDNILALVTPACVNIVTPCLPGALDRSPIKCILSIITSRHSVILYIPTSSHADRQWQKHLVLDQYLSTYWGAQPQIEPEMADKLESVSLAWSPKIHFGGIGSVLALGNKAGYVTLWHVTSKENVRCIESWKTESETWVIQLSWSPWVLEGGRYVSMLAYATADGQVRVREVKFNPESPLEGIDVSENVMETPNQTLHPCTVLRWSPTSYETANKRNMLAFSRGNRLNVWFPHSNRTVMWRRPIAKAIADITWDTHGKRLIVFLMDGKHCVLDLQDDGLKVDDEQVEFIHQSIISRCHMQTKTNITQDEGDADNANADDEGADEENSGGAVMGSKLQLHIISGSASSERVQLATAYYVTSPFHMEFQRERYQSSTLTLSKAHKTLQGAPANALFDRLDTYIRLPNAALTRNPAFHMWDMLLLLGESWKARDSGSANLERLITVLSSKTKKAPATLEMFSKRDALVDTNTSLESSQLKHCELEGSLVERFELHVRDAETRVRKHITESVLALHNEASATSTSPLQETTYLRLQGSCAVDEQLGVLQDIKKGGSPDRDSFGSGREECPACDAEVKLEDMQEATCANGHMWRRCSVTLLVIADFHPRTCLGCGRKTLMVPDAQADASTLPGTTATSWLEVVLRAHSLCGYCGERFYTALRRRA</sequence>
<evidence type="ECO:0000259" key="3">
    <source>
        <dbReference type="Pfam" id="PF12660"/>
    </source>
</evidence>
<dbReference type="PANTHER" id="PTHR15496:SF2">
    <property type="entry name" value="GENERAL TRANSCRIPTION FACTOR 3C POLYPEPTIDE 4"/>
    <property type="match status" value="1"/>
</dbReference>
<feature type="domain" description="Transcription factor IIIC putative zinc-finger" evidence="3">
    <location>
        <begin position="579"/>
        <end position="669"/>
    </location>
</feature>
<evidence type="ECO:0000313" key="4">
    <source>
        <dbReference type="EMBL" id="KAG9069950.1"/>
    </source>
</evidence>
<protein>
    <recommendedName>
        <fullName evidence="6">Transcription factor IIIC 90kDa subunit N-terminal domain-containing protein</fullName>
    </recommendedName>
</protein>
<dbReference type="EMBL" id="JAHRHY010000004">
    <property type="protein sequence ID" value="KAG9069950.1"/>
    <property type="molecule type" value="Genomic_DNA"/>
</dbReference>
<organism evidence="4 5">
    <name type="scientific">Linnemannia hyalina</name>
    <dbReference type="NCBI Taxonomy" id="64524"/>
    <lineage>
        <taxon>Eukaryota</taxon>
        <taxon>Fungi</taxon>
        <taxon>Fungi incertae sedis</taxon>
        <taxon>Mucoromycota</taxon>
        <taxon>Mortierellomycotina</taxon>
        <taxon>Mortierellomycetes</taxon>
        <taxon>Mortierellales</taxon>
        <taxon>Mortierellaceae</taxon>
        <taxon>Linnemannia</taxon>
    </lineage>
</organism>
<evidence type="ECO:0000259" key="2">
    <source>
        <dbReference type="Pfam" id="PF12657"/>
    </source>
</evidence>
<gene>
    <name evidence="4" type="ORF">KI688_009277</name>
</gene>
<comment type="caution">
    <text evidence="4">The sequence shown here is derived from an EMBL/GenBank/DDBJ whole genome shotgun (WGS) entry which is preliminary data.</text>
</comment>
<feature type="compositionally biased region" description="Acidic residues" evidence="1">
    <location>
        <begin position="325"/>
        <end position="343"/>
    </location>
</feature>